<evidence type="ECO:0000256" key="1">
    <source>
        <dbReference type="ARBA" id="ARBA00009437"/>
    </source>
</evidence>
<dbReference type="SUPFAM" id="SSF53850">
    <property type="entry name" value="Periplasmic binding protein-like II"/>
    <property type="match status" value="1"/>
</dbReference>
<dbReference type="Pfam" id="PF03466">
    <property type="entry name" value="LysR_substrate"/>
    <property type="match status" value="1"/>
</dbReference>
<dbReference type="SUPFAM" id="SSF46785">
    <property type="entry name" value="Winged helix' DNA-binding domain"/>
    <property type="match status" value="1"/>
</dbReference>
<feature type="domain" description="HTH lysR-type" evidence="5">
    <location>
        <begin position="2"/>
        <end position="59"/>
    </location>
</feature>
<dbReference type="PANTHER" id="PTHR30419">
    <property type="entry name" value="HTH-TYPE TRANSCRIPTIONAL REGULATOR YBHD"/>
    <property type="match status" value="1"/>
</dbReference>
<evidence type="ECO:0000313" key="6">
    <source>
        <dbReference type="EMBL" id="GHH22131.1"/>
    </source>
</evidence>
<dbReference type="InterPro" id="IPR050950">
    <property type="entry name" value="HTH-type_LysR_regulators"/>
</dbReference>
<keyword evidence="4" id="KW-0804">Transcription</keyword>
<comment type="similarity">
    <text evidence="1">Belongs to the LysR transcriptional regulatory family.</text>
</comment>
<dbReference type="InterPro" id="IPR036390">
    <property type="entry name" value="WH_DNA-bd_sf"/>
</dbReference>
<dbReference type="InterPro" id="IPR005119">
    <property type="entry name" value="LysR_subst-bd"/>
</dbReference>
<organism evidence="6 7">
    <name type="scientific">Sphingomonas glacialis</name>
    <dbReference type="NCBI Taxonomy" id="658225"/>
    <lineage>
        <taxon>Bacteria</taxon>
        <taxon>Pseudomonadati</taxon>
        <taxon>Pseudomonadota</taxon>
        <taxon>Alphaproteobacteria</taxon>
        <taxon>Sphingomonadales</taxon>
        <taxon>Sphingomonadaceae</taxon>
        <taxon>Sphingomonas</taxon>
    </lineage>
</organism>
<dbReference type="InterPro" id="IPR036388">
    <property type="entry name" value="WH-like_DNA-bd_sf"/>
</dbReference>
<dbReference type="RefSeq" id="WP_189677049.1">
    <property type="nucleotide sequence ID" value="NZ_BNAQ01000005.1"/>
</dbReference>
<sequence>MIDSRVLRMFLAIGRGGSISGAARELNISQPSVSVAIAQLEKQLGTALFVRGRRGIVLTDTGTVLMRRAEMMEALLRDTEESVALASKGVRGPLRVGGTPGALVSLLPAAINRMAQADQMALHIIERSDAQLADLLRRGAIEVAVVTTGIEPPPEDITEISIARDPFTLIVGKAHDALGPTVSLGEMSAMGWVLPLPGGAFRRQIDALFLAAEVPLPLDVIYCDSLLTSMAIVRGGARVTMLPRGVARAELSMGVLRAVPVTDAKVTRSIGIRTLRNRALSDLGAQLVKAITAVLA</sequence>
<keyword evidence="7" id="KW-1185">Reference proteome</keyword>
<evidence type="ECO:0000259" key="5">
    <source>
        <dbReference type="PROSITE" id="PS50931"/>
    </source>
</evidence>
<protein>
    <submittedName>
        <fullName evidence="6">LysR family transcriptional regulator</fullName>
    </submittedName>
</protein>
<gene>
    <name evidence="6" type="ORF">GCM10008023_31840</name>
</gene>
<name>A0ABQ3LP44_9SPHN</name>
<dbReference type="Gene3D" id="1.10.10.10">
    <property type="entry name" value="Winged helix-like DNA-binding domain superfamily/Winged helix DNA-binding domain"/>
    <property type="match status" value="1"/>
</dbReference>
<dbReference type="Gene3D" id="3.40.190.10">
    <property type="entry name" value="Periplasmic binding protein-like II"/>
    <property type="match status" value="2"/>
</dbReference>
<dbReference type="EMBL" id="BNAQ01000005">
    <property type="protein sequence ID" value="GHH22131.1"/>
    <property type="molecule type" value="Genomic_DNA"/>
</dbReference>
<evidence type="ECO:0000256" key="4">
    <source>
        <dbReference type="ARBA" id="ARBA00023163"/>
    </source>
</evidence>
<dbReference type="InterPro" id="IPR000847">
    <property type="entry name" value="LysR_HTH_N"/>
</dbReference>
<dbReference type="PROSITE" id="PS50931">
    <property type="entry name" value="HTH_LYSR"/>
    <property type="match status" value="1"/>
</dbReference>
<proteinExistence type="inferred from homology"/>
<keyword evidence="3" id="KW-0238">DNA-binding</keyword>
<evidence type="ECO:0000313" key="7">
    <source>
        <dbReference type="Proteomes" id="UP000652430"/>
    </source>
</evidence>
<dbReference type="PRINTS" id="PR00039">
    <property type="entry name" value="HTHLYSR"/>
</dbReference>
<keyword evidence="2" id="KW-0805">Transcription regulation</keyword>
<dbReference type="Proteomes" id="UP000652430">
    <property type="component" value="Unassembled WGS sequence"/>
</dbReference>
<accession>A0ABQ3LP44</accession>
<evidence type="ECO:0000256" key="2">
    <source>
        <dbReference type="ARBA" id="ARBA00023015"/>
    </source>
</evidence>
<evidence type="ECO:0000256" key="3">
    <source>
        <dbReference type="ARBA" id="ARBA00023125"/>
    </source>
</evidence>
<comment type="caution">
    <text evidence="6">The sequence shown here is derived from an EMBL/GenBank/DDBJ whole genome shotgun (WGS) entry which is preliminary data.</text>
</comment>
<dbReference type="Pfam" id="PF00126">
    <property type="entry name" value="HTH_1"/>
    <property type="match status" value="1"/>
</dbReference>
<reference evidence="7" key="1">
    <citation type="journal article" date="2019" name="Int. J. Syst. Evol. Microbiol.">
        <title>The Global Catalogue of Microorganisms (GCM) 10K type strain sequencing project: providing services to taxonomists for standard genome sequencing and annotation.</title>
        <authorList>
            <consortium name="The Broad Institute Genomics Platform"/>
            <consortium name="The Broad Institute Genome Sequencing Center for Infectious Disease"/>
            <person name="Wu L."/>
            <person name="Ma J."/>
        </authorList>
    </citation>
    <scope>NUCLEOTIDE SEQUENCE [LARGE SCALE GENOMIC DNA]</scope>
    <source>
        <strain evidence="7">CGMCC 1.8957</strain>
    </source>
</reference>